<reference evidence="2 3" key="1">
    <citation type="submission" date="2016-10" db="EMBL/GenBank/DDBJ databases">
        <title>Chromobacterium muskegensis sp. nov., an insecticidal bacterium isolated from Sphagnum bogs.</title>
        <authorList>
            <person name="Sparks M.E."/>
            <person name="Blackburn M.B."/>
            <person name="Gundersen-Rindal D.E."/>
            <person name="Mitchell A."/>
            <person name="Farrar R."/>
            <person name="Kuhar D."/>
        </authorList>
    </citation>
    <scope>NUCLEOTIDE SEQUENCE [LARGE SCALE GENOMIC DNA]</scope>
    <source>
        <strain evidence="2 3">21-1</strain>
    </source>
</reference>
<evidence type="ECO:0008006" key="4">
    <source>
        <dbReference type="Google" id="ProtNLM"/>
    </source>
</evidence>
<organism evidence="2 3">
    <name type="scientific">Chromobacterium vaccinii</name>
    <dbReference type="NCBI Taxonomy" id="1108595"/>
    <lineage>
        <taxon>Bacteria</taxon>
        <taxon>Pseudomonadati</taxon>
        <taxon>Pseudomonadota</taxon>
        <taxon>Betaproteobacteria</taxon>
        <taxon>Neisseriales</taxon>
        <taxon>Chromobacteriaceae</taxon>
        <taxon>Chromobacterium</taxon>
    </lineage>
</organism>
<dbReference type="KEGG" id="cvc:BKX93_03525"/>
<evidence type="ECO:0000313" key="3">
    <source>
        <dbReference type="Proteomes" id="UP000178776"/>
    </source>
</evidence>
<protein>
    <recommendedName>
        <fullName evidence="4">DUF4760 domain-containing protein</fullName>
    </recommendedName>
</protein>
<dbReference type="AlphaFoldDB" id="A0A1D9LD12"/>
<dbReference type="EMBL" id="CP017707">
    <property type="protein sequence ID" value="AOZ49162.1"/>
    <property type="molecule type" value="Genomic_DNA"/>
</dbReference>
<evidence type="ECO:0000313" key="2">
    <source>
        <dbReference type="EMBL" id="AOZ49162.1"/>
    </source>
</evidence>
<evidence type="ECO:0000256" key="1">
    <source>
        <dbReference type="SAM" id="Phobius"/>
    </source>
</evidence>
<keyword evidence="1" id="KW-0812">Transmembrane</keyword>
<keyword evidence="1" id="KW-1133">Transmembrane helix</keyword>
<proteinExistence type="predicted"/>
<name>A0A1D9LD12_9NEIS</name>
<sequence>MSYMLLGLDLKTWLGFTILGAIVSTLGSLFGVVLKDYCFTRSFERWRQRQTLEQLYQKFRDPLLLSARELASRTAEVIDHFPTVYLNERVLASRPETQVANNIDDPYFKRYKLVSTAYRLSAFMAWVELYRQELTFLHSGNNAHATELERAVGRIRSDLADGQLNNANDWDKWKDKLIFREELRAIGESLIETRGATRTVIGYGRYCEQLETTTPNAVQRWSPVVLNFFLELQTNGKDFRQTRLKRLLVHLVELMRLIDPNSTEPYLEKACAELRSEVK</sequence>
<feature type="transmembrane region" description="Helical" evidence="1">
    <location>
        <begin position="12"/>
        <end position="34"/>
    </location>
</feature>
<dbReference type="Proteomes" id="UP000178776">
    <property type="component" value="Chromosome"/>
</dbReference>
<gene>
    <name evidence="2" type="ORF">BKX93_03525</name>
</gene>
<accession>A0A1D9LD12</accession>
<keyword evidence="1" id="KW-0472">Membrane</keyword>